<name>A0A1H8EWU5_9BACI</name>
<evidence type="ECO:0000313" key="1">
    <source>
        <dbReference type="EMBL" id="SEN24101.1"/>
    </source>
</evidence>
<dbReference type="EMBL" id="FOBW01000010">
    <property type="protein sequence ID" value="SEN24101.1"/>
    <property type="molecule type" value="Genomic_DNA"/>
</dbReference>
<dbReference type="STRING" id="930146.SAMN05192533_110139"/>
<dbReference type="RefSeq" id="WP_280139976.1">
    <property type="nucleotide sequence ID" value="NZ_FOBW01000010.1"/>
</dbReference>
<reference evidence="2" key="1">
    <citation type="submission" date="2016-10" db="EMBL/GenBank/DDBJ databases">
        <authorList>
            <person name="Varghese N."/>
            <person name="Submissions S."/>
        </authorList>
    </citation>
    <scope>NUCLEOTIDE SEQUENCE [LARGE SCALE GENOMIC DNA]</scope>
    <source>
        <strain evidence="2">B48,IBRC-M 10115,DSM 25386,CECT 8001</strain>
    </source>
</reference>
<evidence type="ECO:0000313" key="2">
    <source>
        <dbReference type="Proteomes" id="UP000198553"/>
    </source>
</evidence>
<dbReference type="Proteomes" id="UP000198553">
    <property type="component" value="Unassembled WGS sequence"/>
</dbReference>
<organism evidence="1 2">
    <name type="scientific">Mesobacillus persicus</name>
    <dbReference type="NCBI Taxonomy" id="930146"/>
    <lineage>
        <taxon>Bacteria</taxon>
        <taxon>Bacillati</taxon>
        <taxon>Bacillota</taxon>
        <taxon>Bacilli</taxon>
        <taxon>Bacillales</taxon>
        <taxon>Bacillaceae</taxon>
        <taxon>Mesobacillus</taxon>
    </lineage>
</organism>
<protein>
    <submittedName>
        <fullName evidence="1">Uncharacterized protein</fullName>
    </submittedName>
</protein>
<sequence length="43" mass="5011">MAINYTNIDELLDETADMAEEASCIQLKQIEIDHLLERTSDWQ</sequence>
<keyword evidence="2" id="KW-1185">Reference proteome</keyword>
<dbReference type="AlphaFoldDB" id="A0A1H8EWU5"/>
<accession>A0A1H8EWU5</accession>
<gene>
    <name evidence="1" type="ORF">SAMN05192533_110139</name>
</gene>
<proteinExistence type="predicted"/>